<dbReference type="EMBL" id="PZZL01000008">
    <property type="protein sequence ID" value="PTM52299.1"/>
    <property type="molecule type" value="Genomic_DNA"/>
</dbReference>
<keyword evidence="1" id="KW-0812">Transmembrane</keyword>
<comment type="caution">
    <text evidence="3">The sequence shown here is derived from an EMBL/GenBank/DDBJ whole genome shotgun (WGS) entry which is preliminary data.</text>
</comment>
<dbReference type="Pfam" id="PF00092">
    <property type="entry name" value="VWA"/>
    <property type="match status" value="1"/>
</dbReference>
<dbReference type="RefSeq" id="WP_108178683.1">
    <property type="nucleotide sequence ID" value="NZ_PZZL01000008.1"/>
</dbReference>
<dbReference type="PROSITE" id="PS50234">
    <property type="entry name" value="VWFA"/>
    <property type="match status" value="1"/>
</dbReference>
<accession>A0A2T4YZG9</accession>
<name>A0A2T4YZG9_9HYPH</name>
<evidence type="ECO:0000313" key="4">
    <source>
        <dbReference type="Proteomes" id="UP000241808"/>
    </source>
</evidence>
<dbReference type="SUPFAM" id="SSF53300">
    <property type="entry name" value="vWA-like"/>
    <property type="match status" value="1"/>
</dbReference>
<feature type="domain" description="VWFA" evidence="2">
    <location>
        <begin position="139"/>
        <end position="391"/>
    </location>
</feature>
<evidence type="ECO:0000259" key="2">
    <source>
        <dbReference type="PROSITE" id="PS50234"/>
    </source>
</evidence>
<gene>
    <name evidence="3" type="ORF">C8P69_10899</name>
</gene>
<keyword evidence="4" id="KW-1185">Reference proteome</keyword>
<organism evidence="3 4">
    <name type="scientific">Phreatobacter oligotrophus</name>
    <dbReference type="NCBI Taxonomy" id="1122261"/>
    <lineage>
        <taxon>Bacteria</taxon>
        <taxon>Pseudomonadati</taxon>
        <taxon>Pseudomonadota</taxon>
        <taxon>Alphaproteobacteria</taxon>
        <taxon>Hyphomicrobiales</taxon>
        <taxon>Phreatobacteraceae</taxon>
        <taxon>Phreatobacter</taxon>
    </lineage>
</organism>
<dbReference type="Proteomes" id="UP000241808">
    <property type="component" value="Unassembled WGS sequence"/>
</dbReference>
<dbReference type="InterPro" id="IPR002035">
    <property type="entry name" value="VWF_A"/>
</dbReference>
<dbReference type="AlphaFoldDB" id="A0A2T4YZG9"/>
<dbReference type="InterPro" id="IPR028087">
    <property type="entry name" value="Tad_N"/>
</dbReference>
<feature type="transmembrane region" description="Helical" evidence="1">
    <location>
        <begin position="16"/>
        <end position="35"/>
    </location>
</feature>
<proteinExistence type="predicted"/>
<dbReference type="Gene3D" id="3.40.50.410">
    <property type="entry name" value="von Willebrand factor, type A domain"/>
    <property type="match status" value="1"/>
</dbReference>
<protein>
    <submittedName>
        <fullName evidence="3">Flp pilus assembly protein TadG</fullName>
    </submittedName>
</protein>
<evidence type="ECO:0000313" key="3">
    <source>
        <dbReference type="EMBL" id="PTM52299.1"/>
    </source>
</evidence>
<sequence length="402" mass="42039">MTTKVSRFGSDTRGNVAMLFAMAALPLFGMIGAAVDYTRASRTTAQIQAALDAASLAVAKDSRRLSDAALQDAANKAFAGNFTSPADLSLGTLQVLRTGNTIRLAVDGSLKTTIAATMGVSTMPIGVASQASWNEPKIEITLVLDNTGSMGWSGKMAALKTAALDLIADLEANRVSSDQVKIAVVPFDTQVNIGTGYRNESWIRFDGTAIATSLVTTRTDWTGCLTDRDQPADTTDVAPTSDPTRYRAAKCATGLLAAVQPLSTNFTLARATIAAMQPAGNTNITIGLQTGLAVASPGAPFAQSETTPDVLRYMILLTDGDNTQNRWTGTTSSIDARTALACNAVKAAGVTLFTVRVIEGNAALLRACATDPSMYFNVTNSGGIGDAFKAITSMIKRMRLSA</sequence>
<dbReference type="Pfam" id="PF13400">
    <property type="entry name" value="Tad"/>
    <property type="match status" value="1"/>
</dbReference>
<evidence type="ECO:0000256" key="1">
    <source>
        <dbReference type="SAM" id="Phobius"/>
    </source>
</evidence>
<dbReference type="InterPro" id="IPR036465">
    <property type="entry name" value="vWFA_dom_sf"/>
</dbReference>
<keyword evidence="1" id="KW-0472">Membrane</keyword>
<dbReference type="SMART" id="SM00327">
    <property type="entry name" value="VWA"/>
    <property type="match status" value="1"/>
</dbReference>
<keyword evidence="1" id="KW-1133">Transmembrane helix</keyword>
<dbReference type="OrthoDB" id="7522752at2"/>
<reference evidence="3 4" key="1">
    <citation type="submission" date="2018-04" db="EMBL/GenBank/DDBJ databases">
        <title>Genomic Encyclopedia of Archaeal and Bacterial Type Strains, Phase II (KMG-II): from individual species to whole genera.</title>
        <authorList>
            <person name="Goeker M."/>
        </authorList>
    </citation>
    <scope>NUCLEOTIDE SEQUENCE [LARGE SCALE GENOMIC DNA]</scope>
    <source>
        <strain evidence="3 4">DSM 25521</strain>
    </source>
</reference>